<dbReference type="EMBL" id="VGJX01000177">
    <property type="protein sequence ID" value="MBM3274305.1"/>
    <property type="molecule type" value="Genomic_DNA"/>
</dbReference>
<dbReference type="InterPro" id="IPR005467">
    <property type="entry name" value="His_kinase_dom"/>
</dbReference>
<name>A0A937X503_9BACT</name>
<evidence type="ECO:0000256" key="3">
    <source>
        <dbReference type="ARBA" id="ARBA00022553"/>
    </source>
</evidence>
<dbReference type="FunFam" id="1.10.287.130:FF:000001">
    <property type="entry name" value="Two-component sensor histidine kinase"/>
    <property type="match status" value="1"/>
</dbReference>
<dbReference type="InterPro" id="IPR003594">
    <property type="entry name" value="HATPase_dom"/>
</dbReference>
<dbReference type="Gene3D" id="3.30.565.10">
    <property type="entry name" value="Histidine kinase-like ATPase, C-terminal domain"/>
    <property type="match status" value="1"/>
</dbReference>
<dbReference type="GO" id="GO:0000155">
    <property type="term" value="F:phosphorelay sensor kinase activity"/>
    <property type="evidence" value="ECO:0007669"/>
    <property type="project" value="InterPro"/>
</dbReference>
<dbReference type="InterPro" id="IPR036890">
    <property type="entry name" value="HATPase_C_sf"/>
</dbReference>
<evidence type="ECO:0000313" key="9">
    <source>
        <dbReference type="Proteomes" id="UP000703893"/>
    </source>
</evidence>
<dbReference type="Proteomes" id="UP000703893">
    <property type="component" value="Unassembled WGS sequence"/>
</dbReference>
<keyword evidence="3" id="KW-0597">Phosphoprotein</keyword>
<dbReference type="CDD" id="cd00082">
    <property type="entry name" value="HisKA"/>
    <property type="match status" value="1"/>
</dbReference>
<evidence type="ECO:0000256" key="2">
    <source>
        <dbReference type="ARBA" id="ARBA00012438"/>
    </source>
</evidence>
<evidence type="ECO:0000256" key="5">
    <source>
        <dbReference type="ARBA" id="ARBA00022777"/>
    </source>
</evidence>
<dbReference type="SMART" id="SM00388">
    <property type="entry name" value="HisKA"/>
    <property type="match status" value="1"/>
</dbReference>
<dbReference type="InterPro" id="IPR050736">
    <property type="entry name" value="Sensor_HK_Regulatory"/>
</dbReference>
<comment type="catalytic activity">
    <reaction evidence="1">
        <text>ATP + protein L-histidine = ADP + protein N-phospho-L-histidine.</text>
        <dbReference type="EC" id="2.7.13.3"/>
    </reaction>
</comment>
<evidence type="ECO:0000256" key="4">
    <source>
        <dbReference type="ARBA" id="ARBA00022679"/>
    </source>
</evidence>
<dbReference type="InterPro" id="IPR004358">
    <property type="entry name" value="Sig_transdc_His_kin-like_C"/>
</dbReference>
<evidence type="ECO:0000313" key="8">
    <source>
        <dbReference type="EMBL" id="MBM3274305.1"/>
    </source>
</evidence>
<dbReference type="AlphaFoldDB" id="A0A937X503"/>
<dbReference type="SUPFAM" id="SSF47384">
    <property type="entry name" value="Homodimeric domain of signal transducing histidine kinase"/>
    <property type="match status" value="1"/>
</dbReference>
<keyword evidence="6" id="KW-0902">Two-component regulatory system</keyword>
<gene>
    <name evidence="8" type="ORF">FJZ00_04085</name>
</gene>
<organism evidence="8 9">
    <name type="scientific">Candidatus Tanganyikabacteria bacterium</name>
    <dbReference type="NCBI Taxonomy" id="2961651"/>
    <lineage>
        <taxon>Bacteria</taxon>
        <taxon>Bacillati</taxon>
        <taxon>Candidatus Sericytochromatia</taxon>
        <taxon>Candidatus Tanganyikabacteria</taxon>
    </lineage>
</organism>
<feature type="domain" description="Histidine kinase" evidence="7">
    <location>
        <begin position="64"/>
        <end position="275"/>
    </location>
</feature>
<keyword evidence="5 8" id="KW-0418">Kinase</keyword>
<dbReference type="EC" id="2.7.13.3" evidence="2"/>
<dbReference type="SMART" id="SM00387">
    <property type="entry name" value="HATPase_c"/>
    <property type="match status" value="1"/>
</dbReference>
<proteinExistence type="predicted"/>
<dbReference type="InterPro" id="IPR036097">
    <property type="entry name" value="HisK_dim/P_sf"/>
</dbReference>
<sequence length="299" mass="32726">MEPNPLTALERVTEHFEMLERLVTQRVEELEGGSFELQSARDALSKAYQEAARLSRLKDAFVAMASHELRSPLSAIKGFAMLLDDESATPEEVREAARVINTQTDRLIRILDDMLDVVRIESGTLAVNLGRVDLGELYGRAVDMLNAKHPGRPIVTEGGEASLISDPGKIEQIILNLLDNACKYGPPGSPVRITARELGDGVEVEVHNDGPGLTDEEQLLLFEKFRRLERSRRTGGTGLGLYITRCLVELLGGGIRVESFAGQGVTFRFLLPNLPGFAEEAELPGDSLLAADSYVKLTS</sequence>
<dbReference type="CDD" id="cd00075">
    <property type="entry name" value="HATPase"/>
    <property type="match status" value="1"/>
</dbReference>
<accession>A0A937X503</accession>
<dbReference type="Pfam" id="PF00512">
    <property type="entry name" value="HisKA"/>
    <property type="match status" value="1"/>
</dbReference>
<dbReference type="PANTHER" id="PTHR43711">
    <property type="entry name" value="TWO-COMPONENT HISTIDINE KINASE"/>
    <property type="match status" value="1"/>
</dbReference>
<evidence type="ECO:0000256" key="6">
    <source>
        <dbReference type="ARBA" id="ARBA00023012"/>
    </source>
</evidence>
<dbReference type="InterPro" id="IPR003661">
    <property type="entry name" value="HisK_dim/P_dom"/>
</dbReference>
<keyword evidence="4" id="KW-0808">Transferase</keyword>
<dbReference type="PANTHER" id="PTHR43711:SF1">
    <property type="entry name" value="HISTIDINE KINASE 1"/>
    <property type="match status" value="1"/>
</dbReference>
<dbReference type="PROSITE" id="PS50109">
    <property type="entry name" value="HIS_KIN"/>
    <property type="match status" value="1"/>
</dbReference>
<dbReference type="Pfam" id="PF02518">
    <property type="entry name" value="HATPase_c"/>
    <property type="match status" value="1"/>
</dbReference>
<dbReference type="Gene3D" id="1.10.287.130">
    <property type="match status" value="1"/>
</dbReference>
<comment type="caution">
    <text evidence="8">The sequence shown here is derived from an EMBL/GenBank/DDBJ whole genome shotgun (WGS) entry which is preliminary data.</text>
</comment>
<evidence type="ECO:0000259" key="7">
    <source>
        <dbReference type="PROSITE" id="PS50109"/>
    </source>
</evidence>
<evidence type="ECO:0000256" key="1">
    <source>
        <dbReference type="ARBA" id="ARBA00000085"/>
    </source>
</evidence>
<protein>
    <recommendedName>
        <fullName evidence="2">histidine kinase</fullName>
        <ecNumber evidence="2">2.7.13.3</ecNumber>
    </recommendedName>
</protein>
<dbReference type="PRINTS" id="PR00344">
    <property type="entry name" value="BCTRLSENSOR"/>
</dbReference>
<reference evidence="8 9" key="1">
    <citation type="submission" date="2019-03" db="EMBL/GenBank/DDBJ databases">
        <title>Lake Tanganyika Metagenome-Assembled Genomes (MAGs).</title>
        <authorList>
            <person name="Tran P."/>
        </authorList>
    </citation>
    <scope>NUCLEOTIDE SEQUENCE [LARGE SCALE GENOMIC DNA]</scope>
    <source>
        <strain evidence="8">K_DeepCast_65m_m2_236</strain>
    </source>
</reference>
<dbReference type="SUPFAM" id="SSF55874">
    <property type="entry name" value="ATPase domain of HSP90 chaperone/DNA topoisomerase II/histidine kinase"/>
    <property type="match status" value="1"/>
</dbReference>